<dbReference type="CDD" id="cd00796">
    <property type="entry name" value="INT_Rci_Hp1_C"/>
    <property type="match status" value="1"/>
</dbReference>
<dbReference type="Proteomes" id="UP000439986">
    <property type="component" value="Unassembled WGS sequence"/>
</dbReference>
<dbReference type="GO" id="GO:0006310">
    <property type="term" value="P:DNA recombination"/>
    <property type="evidence" value="ECO:0007669"/>
    <property type="project" value="UniProtKB-KW"/>
</dbReference>
<evidence type="ECO:0000259" key="5">
    <source>
        <dbReference type="PROSITE" id="PS51898"/>
    </source>
</evidence>
<evidence type="ECO:0000256" key="4">
    <source>
        <dbReference type="ARBA" id="ARBA00023172"/>
    </source>
</evidence>
<dbReference type="PROSITE" id="PS51898">
    <property type="entry name" value="TYR_RECOMBINASE"/>
    <property type="match status" value="1"/>
</dbReference>
<keyword evidence="4" id="KW-0233">DNA recombination</keyword>
<reference evidence="6 7" key="1">
    <citation type="submission" date="2019-11" db="EMBL/GenBank/DDBJ databases">
        <title>Novel species isolated from a subtropical stream in China.</title>
        <authorList>
            <person name="Lu H."/>
        </authorList>
    </citation>
    <scope>NUCLEOTIDE SEQUENCE [LARGE SCALE GENOMIC DNA]</scope>
    <source>
        <strain evidence="6 7">FT26W</strain>
    </source>
</reference>
<evidence type="ECO:0000313" key="7">
    <source>
        <dbReference type="Proteomes" id="UP000439986"/>
    </source>
</evidence>
<comment type="similarity">
    <text evidence="1">Belongs to the 'phage' integrase family.</text>
</comment>
<keyword evidence="3" id="KW-0238">DNA-binding</keyword>
<dbReference type="EMBL" id="WKJL01000011">
    <property type="protein sequence ID" value="MRW85667.1"/>
    <property type="molecule type" value="Genomic_DNA"/>
</dbReference>
<dbReference type="InterPro" id="IPR011010">
    <property type="entry name" value="DNA_brk_join_enz"/>
</dbReference>
<dbReference type="InterPro" id="IPR013762">
    <property type="entry name" value="Integrase-like_cat_sf"/>
</dbReference>
<dbReference type="InterPro" id="IPR002104">
    <property type="entry name" value="Integrase_catalytic"/>
</dbReference>
<organism evidence="6 7">
    <name type="scientific">Duganella aquatilis</name>
    <dbReference type="NCBI Taxonomy" id="2666082"/>
    <lineage>
        <taxon>Bacteria</taxon>
        <taxon>Pseudomonadati</taxon>
        <taxon>Pseudomonadota</taxon>
        <taxon>Betaproteobacteria</taxon>
        <taxon>Burkholderiales</taxon>
        <taxon>Oxalobacteraceae</taxon>
        <taxon>Telluria group</taxon>
        <taxon>Duganella</taxon>
    </lineage>
</organism>
<feature type="domain" description="Tyr recombinase" evidence="5">
    <location>
        <begin position="165"/>
        <end position="339"/>
    </location>
</feature>
<gene>
    <name evidence="6" type="ORF">GJ698_16425</name>
</gene>
<name>A0A844CXX6_9BURK</name>
<evidence type="ECO:0000256" key="2">
    <source>
        <dbReference type="ARBA" id="ARBA00022908"/>
    </source>
</evidence>
<proteinExistence type="inferred from homology"/>
<dbReference type="GO" id="GO:0015074">
    <property type="term" value="P:DNA integration"/>
    <property type="evidence" value="ECO:0007669"/>
    <property type="project" value="UniProtKB-KW"/>
</dbReference>
<accession>A0A844CXX6</accession>
<protein>
    <submittedName>
        <fullName evidence="6">Tyrosine-type recombinase/integrase</fullName>
    </submittedName>
</protein>
<dbReference type="RefSeq" id="WP_154358885.1">
    <property type="nucleotide sequence ID" value="NZ_WKJL01000011.1"/>
</dbReference>
<dbReference type="Gene3D" id="1.10.443.10">
    <property type="entry name" value="Intergrase catalytic core"/>
    <property type="match status" value="1"/>
</dbReference>
<evidence type="ECO:0000256" key="3">
    <source>
        <dbReference type="ARBA" id="ARBA00023125"/>
    </source>
</evidence>
<keyword evidence="7" id="KW-1185">Reference proteome</keyword>
<dbReference type="PANTHER" id="PTHR30349:SF41">
    <property type="entry name" value="INTEGRASE_RECOMBINASE PROTEIN MJ0367-RELATED"/>
    <property type="match status" value="1"/>
</dbReference>
<dbReference type="SUPFAM" id="SSF56349">
    <property type="entry name" value="DNA breaking-rejoining enzymes"/>
    <property type="match status" value="1"/>
</dbReference>
<evidence type="ECO:0000256" key="1">
    <source>
        <dbReference type="ARBA" id="ARBA00008857"/>
    </source>
</evidence>
<evidence type="ECO:0000313" key="6">
    <source>
        <dbReference type="EMBL" id="MRW85667.1"/>
    </source>
</evidence>
<keyword evidence="2" id="KW-0229">DNA integration</keyword>
<dbReference type="GO" id="GO:0003677">
    <property type="term" value="F:DNA binding"/>
    <property type="evidence" value="ECO:0007669"/>
    <property type="project" value="UniProtKB-KW"/>
</dbReference>
<dbReference type="AlphaFoldDB" id="A0A844CXX6"/>
<comment type="caution">
    <text evidence="6">The sequence shown here is derived from an EMBL/GenBank/DDBJ whole genome shotgun (WGS) entry which is preliminary data.</text>
</comment>
<dbReference type="Pfam" id="PF00589">
    <property type="entry name" value="Phage_integrase"/>
    <property type="match status" value="1"/>
</dbReference>
<dbReference type="InterPro" id="IPR050090">
    <property type="entry name" value="Tyrosine_recombinase_XerCD"/>
</dbReference>
<sequence length="349" mass="39435">MATFTKLKSGKWRAQVRKSGIYRNQTFQFKRDAEAWARQVEVQVEHVAATGYQPIPDDYSVGDLIDGYGQECNMGGRTKQSTHAMLKRELGAVSLKRLNSIHLRDLIDTRLQAGAGGVTIAADLSFFGAILKWGKHSRRLDLPTELTVNARRDLTARNVQTRSAERNREPTADELKKIYTLWQNNKRQKIPMATLCAFALATAMRQEEICSILWKDLDTEKRTVVIRNRKDPRKKIGNDQIVPLLPAAWAIIDPLLPQQMVGRVFPYNAASVSAAFTRACTKLEIDDLHFHDLRHKATSDLFRSGLTIPQVALLTGHKTWTQLKRYTHTKPEDVHAALTTLAKRSLEAA</sequence>
<dbReference type="PANTHER" id="PTHR30349">
    <property type="entry name" value="PHAGE INTEGRASE-RELATED"/>
    <property type="match status" value="1"/>
</dbReference>